<accession>F8JMK2</accession>
<dbReference type="EMBL" id="CP003229">
    <property type="protein sequence ID" value="AEW99315.1"/>
    <property type="molecule type" value="Genomic_DNA"/>
</dbReference>
<sequence length="240" mass="27075">MTTKWLLHEPSAEAAARLFCLPYSGCGASMYRRWPRRVGGVEVCAVQPPGRENRFREEPYPTYEAMADDLAEALLPYLDRPFAFFGHCASALPGYETALRLAERGHPVPVRLFVSSQVAPHQGPHGRFLRMSDEELAVELRDLVVRLGGSPRPDLIELSLTVLRADVEANKRYRPPRPRRLPCPVTTLGWTEDHEVDHRLMDGWAECGEVTKRLLDGPHYGFLDAPEELLAAFVEDMKVT</sequence>
<keyword evidence="3" id="KW-0614">Plasmid</keyword>
<dbReference type="InterPro" id="IPR001031">
    <property type="entry name" value="Thioesterase"/>
</dbReference>
<dbReference type="KEGG" id="sct:SCAT_p0620"/>
<dbReference type="SUPFAM" id="SSF53474">
    <property type="entry name" value="alpha/beta-Hydrolases"/>
    <property type="match status" value="1"/>
</dbReference>
<dbReference type="PANTHER" id="PTHR11487:SF0">
    <property type="entry name" value="S-ACYL FATTY ACID SYNTHASE THIOESTERASE, MEDIUM CHAIN"/>
    <property type="match status" value="1"/>
</dbReference>
<organism evidence="3 4">
    <name type="scientific">Streptantibioticus cattleyicolor (strain ATCC 35852 / DSM 46488 / JCM 4925 / NBRC 14057 / NRRL 8057)</name>
    <name type="common">Streptomyces cattleya</name>
    <dbReference type="NCBI Taxonomy" id="1003195"/>
    <lineage>
        <taxon>Bacteria</taxon>
        <taxon>Bacillati</taxon>
        <taxon>Actinomycetota</taxon>
        <taxon>Actinomycetes</taxon>
        <taxon>Kitasatosporales</taxon>
        <taxon>Streptomycetaceae</taxon>
        <taxon>Streptantibioticus</taxon>
    </lineage>
</organism>
<dbReference type="PATRIC" id="fig|1003195.11.peg.599"/>
<dbReference type="GO" id="GO:0008610">
    <property type="term" value="P:lipid biosynthetic process"/>
    <property type="evidence" value="ECO:0007669"/>
    <property type="project" value="TreeGrafter"/>
</dbReference>
<gene>
    <name evidence="3" type="ordered locus">SCATT_p11220</name>
</gene>
<dbReference type="OrthoDB" id="8480037at2"/>
<protein>
    <submittedName>
        <fullName evidence="3">Thioesterase II</fullName>
    </submittedName>
</protein>
<reference evidence="4" key="1">
    <citation type="submission" date="2011-12" db="EMBL/GenBank/DDBJ databases">
        <title>Complete genome sequence of Streptomyces cattleya strain DSM 46488.</title>
        <authorList>
            <person name="Ou H.-Y."/>
            <person name="Li P."/>
            <person name="Zhao C."/>
            <person name="O'Hagan D."/>
            <person name="Deng Z."/>
        </authorList>
    </citation>
    <scope>NUCLEOTIDE SEQUENCE [LARGE SCALE GENOMIC DNA]</scope>
    <source>
        <strain evidence="4">ATCC 35852 / DSM 46488 / JCM 4925 / NBRC 14057 / NRRL 8057</strain>
        <plasmid evidence="4">Plasmid pSCATT</plasmid>
    </source>
</reference>
<evidence type="ECO:0000259" key="2">
    <source>
        <dbReference type="Pfam" id="PF00975"/>
    </source>
</evidence>
<dbReference type="Proteomes" id="UP000007842">
    <property type="component" value="Plasmid pSCATT"/>
</dbReference>
<proteinExistence type="inferred from homology"/>
<dbReference type="InterPro" id="IPR029058">
    <property type="entry name" value="AB_hydrolase_fold"/>
</dbReference>
<dbReference type="AlphaFoldDB" id="F8JMK2"/>
<name>F8JMK2_STREN</name>
<comment type="similarity">
    <text evidence="1">Belongs to the thioesterase family.</text>
</comment>
<evidence type="ECO:0000313" key="4">
    <source>
        <dbReference type="Proteomes" id="UP000007842"/>
    </source>
</evidence>
<dbReference type="PANTHER" id="PTHR11487">
    <property type="entry name" value="THIOESTERASE"/>
    <property type="match status" value="1"/>
</dbReference>
<keyword evidence="4" id="KW-1185">Reference proteome</keyword>
<geneLocation type="plasmid" evidence="3 4">
    <name>pSCATT</name>
</geneLocation>
<accession>G8XEP2</accession>
<dbReference type="InterPro" id="IPR012223">
    <property type="entry name" value="TEII"/>
</dbReference>
<dbReference type="HOGENOM" id="CLU_070456_1_1_11"/>
<dbReference type="RefSeq" id="WP_014151075.1">
    <property type="nucleotide sequence ID" value="NC_016113.1"/>
</dbReference>
<dbReference type="Pfam" id="PF00975">
    <property type="entry name" value="Thioesterase"/>
    <property type="match status" value="1"/>
</dbReference>
<dbReference type="Gene3D" id="3.40.50.1820">
    <property type="entry name" value="alpha/beta hydrolase"/>
    <property type="match status" value="1"/>
</dbReference>
<feature type="domain" description="Thioesterase" evidence="2">
    <location>
        <begin position="17"/>
        <end position="230"/>
    </location>
</feature>
<evidence type="ECO:0000313" key="3">
    <source>
        <dbReference type="EMBL" id="AEW99315.1"/>
    </source>
</evidence>
<dbReference type="KEGG" id="scy:SCATT_p11220"/>
<evidence type="ECO:0000256" key="1">
    <source>
        <dbReference type="ARBA" id="ARBA00007169"/>
    </source>
</evidence>